<protein>
    <submittedName>
        <fullName evidence="1">Uncharacterized protein</fullName>
    </submittedName>
</protein>
<dbReference type="Proteomes" id="UP000011115">
    <property type="component" value="Unassembled WGS sequence"/>
</dbReference>
<reference evidence="2" key="1">
    <citation type="journal article" date="2011" name="Nature">
        <title>Genome sequence and analysis of the tuber crop potato.</title>
        <authorList>
            <consortium name="The Potato Genome Sequencing Consortium"/>
        </authorList>
    </citation>
    <scope>NUCLEOTIDE SEQUENCE [LARGE SCALE GENOMIC DNA]</scope>
    <source>
        <strain evidence="2">cv. DM1-3 516 R44</strain>
    </source>
</reference>
<dbReference type="Gramene" id="PGSC0003DMT400074820">
    <property type="protein sequence ID" value="PGSC0003DMT400074820"/>
    <property type="gene ID" value="PGSC0003DMG400029093"/>
</dbReference>
<evidence type="ECO:0000313" key="2">
    <source>
        <dbReference type="Proteomes" id="UP000011115"/>
    </source>
</evidence>
<dbReference type="InParanoid" id="M1CU80"/>
<keyword evidence="2" id="KW-1185">Reference proteome</keyword>
<dbReference type="PaxDb" id="4113-PGSC0003DMT400074820"/>
<accession>M1CU80</accession>
<dbReference type="AlphaFoldDB" id="M1CU80"/>
<proteinExistence type="predicted"/>
<dbReference type="EnsemblPlants" id="PGSC0003DMT400074820">
    <property type="protein sequence ID" value="PGSC0003DMT400074820"/>
    <property type="gene ID" value="PGSC0003DMG400029093"/>
</dbReference>
<sequence>MNAESFYYGILLPLWSSSASVAFFDRFEDEIFLAKFQILIPTFNFNQETHKFQILKSTFSSNQETRVATIIEKISLAKAVISFFNVELKVFSIEVKKLKDYH</sequence>
<reference evidence="1" key="2">
    <citation type="submission" date="2015-06" db="UniProtKB">
        <authorList>
            <consortium name="EnsemblPlants"/>
        </authorList>
    </citation>
    <scope>IDENTIFICATION</scope>
    <source>
        <strain evidence="1">DM1-3 516 R44</strain>
    </source>
</reference>
<evidence type="ECO:0000313" key="1">
    <source>
        <dbReference type="EnsemblPlants" id="PGSC0003DMT400074820"/>
    </source>
</evidence>
<name>M1CU80_SOLTU</name>
<organism evidence="1 2">
    <name type="scientific">Solanum tuberosum</name>
    <name type="common">Potato</name>
    <dbReference type="NCBI Taxonomy" id="4113"/>
    <lineage>
        <taxon>Eukaryota</taxon>
        <taxon>Viridiplantae</taxon>
        <taxon>Streptophyta</taxon>
        <taxon>Embryophyta</taxon>
        <taxon>Tracheophyta</taxon>
        <taxon>Spermatophyta</taxon>
        <taxon>Magnoliopsida</taxon>
        <taxon>eudicotyledons</taxon>
        <taxon>Gunneridae</taxon>
        <taxon>Pentapetalae</taxon>
        <taxon>asterids</taxon>
        <taxon>lamiids</taxon>
        <taxon>Solanales</taxon>
        <taxon>Solanaceae</taxon>
        <taxon>Solanoideae</taxon>
        <taxon>Solaneae</taxon>
        <taxon>Solanum</taxon>
    </lineage>
</organism>
<dbReference type="HOGENOM" id="CLU_2282487_0_0_1"/>